<evidence type="ECO:0000313" key="3">
    <source>
        <dbReference type="Proteomes" id="UP000077752"/>
    </source>
</evidence>
<reference evidence="2 3" key="1">
    <citation type="submission" date="2016-03" db="EMBL/GenBank/DDBJ databases">
        <title>Draft Genome Assembly of Pseudomonas putida strain CBF10-2.</title>
        <authorList>
            <person name="Iyer R.S."/>
            <person name="Damania A."/>
        </authorList>
    </citation>
    <scope>NUCLEOTIDE SEQUENCE [LARGE SCALE GENOMIC DNA]</scope>
    <source>
        <strain evidence="2 3">CBF10-2</strain>
    </source>
</reference>
<gene>
    <name evidence="2" type="ORF">AYO28_14115</name>
</gene>
<dbReference type="Proteomes" id="UP000077752">
    <property type="component" value="Unassembled WGS sequence"/>
</dbReference>
<evidence type="ECO:0000256" key="1">
    <source>
        <dbReference type="SAM" id="MobiDB-lite"/>
    </source>
</evidence>
<proteinExistence type="predicted"/>
<sequence>MKFYRDPQTDAVFAYEADGSQDDAIRDGLVLMTAAEIERHLSPPPTQEQVEAAERAWRDAAVVDVTWLRERHRDERELGRDTTLSADQFGELLSYLQSLRDWPQSEQFPEPDHRPTAPGWIGISMP</sequence>
<evidence type="ECO:0008006" key="4">
    <source>
        <dbReference type="Google" id="ProtNLM"/>
    </source>
</evidence>
<dbReference type="RefSeq" id="WP_064302350.1">
    <property type="nucleotide sequence ID" value="NZ_LUCV01000011.1"/>
</dbReference>
<dbReference type="AlphaFoldDB" id="A0A177SRE1"/>
<protein>
    <recommendedName>
        <fullName evidence="4">Phage tail protein</fullName>
    </recommendedName>
</protein>
<dbReference type="EMBL" id="LUCV01000011">
    <property type="protein sequence ID" value="OAI93523.1"/>
    <property type="molecule type" value="Genomic_DNA"/>
</dbReference>
<feature type="region of interest" description="Disordered" evidence="1">
    <location>
        <begin position="104"/>
        <end position="126"/>
    </location>
</feature>
<evidence type="ECO:0000313" key="2">
    <source>
        <dbReference type="EMBL" id="OAI93523.1"/>
    </source>
</evidence>
<accession>A0A177SRE1</accession>
<comment type="caution">
    <text evidence="2">The sequence shown here is derived from an EMBL/GenBank/DDBJ whole genome shotgun (WGS) entry which is preliminary data.</text>
</comment>
<organism evidence="2 3">
    <name type="scientific">Pseudomonas putida</name>
    <name type="common">Arthrobacter siderocapsulatus</name>
    <dbReference type="NCBI Taxonomy" id="303"/>
    <lineage>
        <taxon>Bacteria</taxon>
        <taxon>Pseudomonadati</taxon>
        <taxon>Pseudomonadota</taxon>
        <taxon>Gammaproteobacteria</taxon>
        <taxon>Pseudomonadales</taxon>
        <taxon>Pseudomonadaceae</taxon>
        <taxon>Pseudomonas</taxon>
    </lineage>
</organism>
<name>A0A177SRE1_PSEPU</name>